<keyword evidence="3" id="KW-1185">Reference proteome</keyword>
<organism evidence="2 3">
    <name type="scientific">Parelaphostrongylus tenuis</name>
    <name type="common">Meningeal worm</name>
    <dbReference type="NCBI Taxonomy" id="148309"/>
    <lineage>
        <taxon>Eukaryota</taxon>
        <taxon>Metazoa</taxon>
        <taxon>Ecdysozoa</taxon>
        <taxon>Nematoda</taxon>
        <taxon>Chromadorea</taxon>
        <taxon>Rhabditida</taxon>
        <taxon>Rhabditina</taxon>
        <taxon>Rhabditomorpha</taxon>
        <taxon>Strongyloidea</taxon>
        <taxon>Metastrongylidae</taxon>
        <taxon>Parelaphostrongylus</taxon>
    </lineage>
</organism>
<gene>
    <name evidence="2" type="ORF">KIN20_028192</name>
</gene>
<protein>
    <submittedName>
        <fullName evidence="2">Uncharacterized protein</fullName>
    </submittedName>
</protein>
<feature type="region of interest" description="Disordered" evidence="1">
    <location>
        <begin position="57"/>
        <end position="76"/>
    </location>
</feature>
<dbReference type="Proteomes" id="UP001196413">
    <property type="component" value="Unassembled WGS sequence"/>
</dbReference>
<feature type="region of interest" description="Disordered" evidence="1">
    <location>
        <begin position="14"/>
        <end position="48"/>
    </location>
</feature>
<name>A0AAD5R165_PARTN</name>
<proteinExistence type="predicted"/>
<evidence type="ECO:0000313" key="2">
    <source>
        <dbReference type="EMBL" id="KAJ1367304.1"/>
    </source>
</evidence>
<feature type="compositionally biased region" description="Basic and acidic residues" evidence="1">
    <location>
        <begin position="14"/>
        <end position="46"/>
    </location>
</feature>
<comment type="caution">
    <text evidence="2">The sequence shown here is derived from an EMBL/GenBank/DDBJ whole genome shotgun (WGS) entry which is preliminary data.</text>
</comment>
<sequence>MDNVDHIHLIHSNEGRVRDLESGQKRRTKGKEVAEYGKGRHERSGRQYDTILTATPQQRAERPLVGSRSDVPGHGIVHDRSQLLREVATVPWNECYNLSTASRLRSGVDSPFEWVHCR</sequence>
<reference evidence="2" key="1">
    <citation type="submission" date="2021-06" db="EMBL/GenBank/DDBJ databases">
        <title>Parelaphostrongylus tenuis whole genome reference sequence.</title>
        <authorList>
            <person name="Garwood T.J."/>
            <person name="Larsen P.A."/>
            <person name="Fountain-Jones N.M."/>
            <person name="Garbe J.R."/>
            <person name="Macchietto M.G."/>
            <person name="Kania S.A."/>
            <person name="Gerhold R.W."/>
            <person name="Richards J.E."/>
            <person name="Wolf T.M."/>
        </authorList>
    </citation>
    <scope>NUCLEOTIDE SEQUENCE</scope>
    <source>
        <strain evidence="2">MNPRO001-30</strain>
        <tissue evidence="2">Meninges</tissue>
    </source>
</reference>
<dbReference type="EMBL" id="JAHQIW010005841">
    <property type="protein sequence ID" value="KAJ1367304.1"/>
    <property type="molecule type" value="Genomic_DNA"/>
</dbReference>
<accession>A0AAD5R165</accession>
<dbReference type="AlphaFoldDB" id="A0AAD5R165"/>
<evidence type="ECO:0000256" key="1">
    <source>
        <dbReference type="SAM" id="MobiDB-lite"/>
    </source>
</evidence>
<evidence type="ECO:0000313" key="3">
    <source>
        <dbReference type="Proteomes" id="UP001196413"/>
    </source>
</evidence>